<dbReference type="SUPFAM" id="SSF52058">
    <property type="entry name" value="L domain-like"/>
    <property type="match status" value="1"/>
</dbReference>
<comment type="caution">
    <text evidence="3">The sequence shown here is derived from an EMBL/GenBank/DDBJ whole genome shotgun (WGS) entry which is preliminary data.</text>
</comment>
<evidence type="ECO:0000313" key="3">
    <source>
        <dbReference type="EMBL" id="KAJ7321913.1"/>
    </source>
</evidence>
<keyword evidence="1" id="KW-0175">Coiled coil</keyword>
<dbReference type="AlphaFoldDB" id="A0AAD6ZGJ8"/>
<evidence type="ECO:0000256" key="2">
    <source>
        <dbReference type="SAM" id="MobiDB-lite"/>
    </source>
</evidence>
<sequence length="381" mass="42726">MRSDLAADRARIVEIERLIVELRAEQSAAQERLKSYKYPAVNLPNELISEMFIHFLPIAPLCPPFRGILSPTALTHICSKWRAIALATPALWTATEFEYYSRSFLICDAWLSRTASCSLSIHVADHSWMPEIVAAIVPHRERLEHLKIHGLSERTFPLVDGPLPRLRYLELLLFGSPLDKFTLQGAPKLRKAVLSSNIALRVTLPWGQLTSLTLYSIEPSKWASILQHTTRLVDCNQSFWVMSDTHPHTGPNIVLPSLEVLLLRSDPESGAVTGLLATLVVPALLRLEIPESFLASDIGSNHLDSLTSFISTSDCKIQEIHMTKRPSRLRFPESEYRAAFPSVPKFSFDYDESDNDEDECNDDDDESDDGGDESDDDGNSD</sequence>
<protein>
    <recommendedName>
        <fullName evidence="5">F-box domain-containing protein</fullName>
    </recommendedName>
</protein>
<accession>A0AAD6ZGJ8</accession>
<gene>
    <name evidence="3" type="ORF">DFH08DRAFT_356942</name>
</gene>
<evidence type="ECO:0000313" key="4">
    <source>
        <dbReference type="Proteomes" id="UP001218218"/>
    </source>
</evidence>
<evidence type="ECO:0000256" key="1">
    <source>
        <dbReference type="SAM" id="Coils"/>
    </source>
</evidence>
<reference evidence="3" key="1">
    <citation type="submission" date="2023-03" db="EMBL/GenBank/DDBJ databases">
        <title>Massive genome expansion in bonnet fungi (Mycena s.s.) driven by repeated elements and novel gene families across ecological guilds.</title>
        <authorList>
            <consortium name="Lawrence Berkeley National Laboratory"/>
            <person name="Harder C.B."/>
            <person name="Miyauchi S."/>
            <person name="Viragh M."/>
            <person name="Kuo A."/>
            <person name="Thoen E."/>
            <person name="Andreopoulos B."/>
            <person name="Lu D."/>
            <person name="Skrede I."/>
            <person name="Drula E."/>
            <person name="Henrissat B."/>
            <person name="Morin E."/>
            <person name="Kohler A."/>
            <person name="Barry K."/>
            <person name="LaButti K."/>
            <person name="Morin E."/>
            <person name="Salamov A."/>
            <person name="Lipzen A."/>
            <person name="Mereny Z."/>
            <person name="Hegedus B."/>
            <person name="Baldrian P."/>
            <person name="Stursova M."/>
            <person name="Weitz H."/>
            <person name="Taylor A."/>
            <person name="Grigoriev I.V."/>
            <person name="Nagy L.G."/>
            <person name="Martin F."/>
            <person name="Kauserud H."/>
        </authorList>
    </citation>
    <scope>NUCLEOTIDE SEQUENCE</scope>
    <source>
        <strain evidence="3">CBHHK002</strain>
    </source>
</reference>
<organism evidence="3 4">
    <name type="scientific">Mycena albidolilacea</name>
    <dbReference type="NCBI Taxonomy" id="1033008"/>
    <lineage>
        <taxon>Eukaryota</taxon>
        <taxon>Fungi</taxon>
        <taxon>Dikarya</taxon>
        <taxon>Basidiomycota</taxon>
        <taxon>Agaricomycotina</taxon>
        <taxon>Agaricomycetes</taxon>
        <taxon>Agaricomycetidae</taxon>
        <taxon>Agaricales</taxon>
        <taxon>Marasmiineae</taxon>
        <taxon>Mycenaceae</taxon>
        <taxon>Mycena</taxon>
    </lineage>
</organism>
<feature type="coiled-coil region" evidence="1">
    <location>
        <begin position="5"/>
        <end position="32"/>
    </location>
</feature>
<proteinExistence type="predicted"/>
<keyword evidence="4" id="KW-1185">Reference proteome</keyword>
<evidence type="ECO:0008006" key="5">
    <source>
        <dbReference type="Google" id="ProtNLM"/>
    </source>
</evidence>
<dbReference type="Proteomes" id="UP001218218">
    <property type="component" value="Unassembled WGS sequence"/>
</dbReference>
<feature type="region of interest" description="Disordered" evidence="2">
    <location>
        <begin position="345"/>
        <end position="381"/>
    </location>
</feature>
<dbReference type="EMBL" id="JARIHO010000049">
    <property type="protein sequence ID" value="KAJ7321913.1"/>
    <property type="molecule type" value="Genomic_DNA"/>
</dbReference>
<feature type="compositionally biased region" description="Acidic residues" evidence="2">
    <location>
        <begin position="349"/>
        <end position="381"/>
    </location>
</feature>
<name>A0AAD6ZGJ8_9AGAR</name>